<proteinExistence type="inferred from homology"/>
<accession>A0A640WB96</accession>
<evidence type="ECO:0000256" key="4">
    <source>
        <dbReference type="ARBA" id="ARBA00022481"/>
    </source>
</evidence>
<evidence type="ECO:0000313" key="13">
    <source>
        <dbReference type="EMBL" id="KAA0016710.1"/>
    </source>
</evidence>
<keyword evidence="14" id="KW-1185">Reference proteome</keyword>
<feature type="domain" description="General secretion pathway GspH" evidence="12">
    <location>
        <begin position="52"/>
        <end position="156"/>
    </location>
</feature>
<keyword evidence="4" id="KW-0488">Methylation</keyword>
<dbReference type="NCBIfam" id="TIGR02532">
    <property type="entry name" value="IV_pilin_GFxxxE"/>
    <property type="match status" value="1"/>
</dbReference>
<organism evidence="13 14">
    <name type="scientific">Salinicola corii</name>
    <dbReference type="NCBI Taxonomy" id="2606937"/>
    <lineage>
        <taxon>Bacteria</taxon>
        <taxon>Pseudomonadati</taxon>
        <taxon>Pseudomonadota</taxon>
        <taxon>Gammaproteobacteria</taxon>
        <taxon>Oceanospirillales</taxon>
        <taxon>Halomonadaceae</taxon>
        <taxon>Salinicola</taxon>
    </lineage>
</organism>
<keyword evidence="5" id="KW-0997">Cell inner membrane</keyword>
<keyword evidence="8 11" id="KW-0472">Membrane</keyword>
<reference evidence="13 14" key="1">
    <citation type="submission" date="2019-08" db="EMBL/GenBank/DDBJ databases">
        <title>Bioinformatics analysis of the strain L3 and L5.</title>
        <authorList>
            <person name="Li X."/>
        </authorList>
    </citation>
    <scope>NUCLEOTIDE SEQUENCE [LARGE SCALE GENOMIC DNA]</scope>
    <source>
        <strain evidence="13 14">L3</strain>
    </source>
</reference>
<keyword evidence="6 11" id="KW-0812">Transmembrane</keyword>
<feature type="transmembrane region" description="Helical" evidence="11">
    <location>
        <begin position="20"/>
        <end position="43"/>
    </location>
</feature>
<dbReference type="GO" id="GO:0005886">
    <property type="term" value="C:plasma membrane"/>
    <property type="evidence" value="ECO:0007669"/>
    <property type="project" value="UniProtKB-SubCell"/>
</dbReference>
<evidence type="ECO:0000256" key="10">
    <source>
        <dbReference type="ARBA" id="ARBA00030775"/>
    </source>
</evidence>
<dbReference type="GO" id="GO:0015628">
    <property type="term" value="P:protein secretion by the type II secretion system"/>
    <property type="evidence" value="ECO:0007669"/>
    <property type="project" value="InterPro"/>
</dbReference>
<dbReference type="InterPro" id="IPR045584">
    <property type="entry name" value="Pilin-like"/>
</dbReference>
<evidence type="ECO:0000256" key="1">
    <source>
        <dbReference type="ARBA" id="ARBA00004377"/>
    </source>
</evidence>
<dbReference type="GO" id="GO:0015627">
    <property type="term" value="C:type II protein secretion system complex"/>
    <property type="evidence" value="ECO:0007669"/>
    <property type="project" value="InterPro"/>
</dbReference>
<dbReference type="Gene3D" id="3.55.40.10">
    <property type="entry name" value="minor pseudopilin epsh domain"/>
    <property type="match status" value="1"/>
</dbReference>
<evidence type="ECO:0000256" key="6">
    <source>
        <dbReference type="ARBA" id="ARBA00022692"/>
    </source>
</evidence>
<evidence type="ECO:0000256" key="5">
    <source>
        <dbReference type="ARBA" id="ARBA00022519"/>
    </source>
</evidence>
<gene>
    <name evidence="13" type="ORF">F0A16_16695</name>
</gene>
<dbReference type="Pfam" id="PF07963">
    <property type="entry name" value="N_methyl"/>
    <property type="match status" value="1"/>
</dbReference>
<evidence type="ECO:0000259" key="12">
    <source>
        <dbReference type="Pfam" id="PF12019"/>
    </source>
</evidence>
<evidence type="ECO:0000256" key="9">
    <source>
        <dbReference type="ARBA" id="ARBA00025772"/>
    </source>
</evidence>
<dbReference type="InterPro" id="IPR022346">
    <property type="entry name" value="T2SS_GspH"/>
</dbReference>
<comment type="similarity">
    <text evidence="9">Belongs to the GSP H family.</text>
</comment>
<evidence type="ECO:0000313" key="14">
    <source>
        <dbReference type="Proteomes" id="UP000466024"/>
    </source>
</evidence>
<keyword evidence="3" id="KW-1003">Cell membrane</keyword>
<dbReference type="Proteomes" id="UP000466024">
    <property type="component" value="Unassembled WGS sequence"/>
</dbReference>
<name>A0A640WB96_9GAMM</name>
<evidence type="ECO:0000256" key="3">
    <source>
        <dbReference type="ARBA" id="ARBA00022475"/>
    </source>
</evidence>
<comment type="caution">
    <text evidence="13">The sequence shown here is derived from an EMBL/GenBank/DDBJ whole genome shotgun (WGS) entry which is preliminary data.</text>
</comment>
<evidence type="ECO:0000256" key="7">
    <source>
        <dbReference type="ARBA" id="ARBA00022989"/>
    </source>
</evidence>
<sequence>MPPIKGSEPAPHRQRGFTLLELMITLAMMAMVAGISFAASGWIEAHRLRMETQALQQRLEGLRQLSVTTRSSWRLCPISEFGNTSECGDDWQAGYQWNTMNGNASRLAGRHEVDGVTLSWNAGGALAFNSAPWQINGANGSFTLCNDSGSNKIIINDADRVRVEYDIGNCPPSDV</sequence>
<dbReference type="InterPro" id="IPR012902">
    <property type="entry name" value="N_methyl_site"/>
</dbReference>
<dbReference type="AlphaFoldDB" id="A0A640WB96"/>
<dbReference type="SUPFAM" id="SSF54523">
    <property type="entry name" value="Pili subunits"/>
    <property type="match status" value="1"/>
</dbReference>
<protein>
    <recommendedName>
        <fullName evidence="2">Type II secretion system protein H</fullName>
    </recommendedName>
    <alternativeName>
        <fullName evidence="10">General secretion pathway protein H</fullName>
    </alternativeName>
</protein>
<dbReference type="RefSeq" id="WP_149436508.1">
    <property type="nucleotide sequence ID" value="NZ_VTPX01000010.1"/>
</dbReference>
<dbReference type="EMBL" id="VTPX01000010">
    <property type="protein sequence ID" value="KAA0016710.1"/>
    <property type="molecule type" value="Genomic_DNA"/>
</dbReference>
<evidence type="ECO:0000256" key="11">
    <source>
        <dbReference type="SAM" id="Phobius"/>
    </source>
</evidence>
<dbReference type="Pfam" id="PF12019">
    <property type="entry name" value="GspH"/>
    <property type="match status" value="1"/>
</dbReference>
<evidence type="ECO:0000256" key="8">
    <source>
        <dbReference type="ARBA" id="ARBA00023136"/>
    </source>
</evidence>
<evidence type="ECO:0000256" key="2">
    <source>
        <dbReference type="ARBA" id="ARBA00021549"/>
    </source>
</evidence>
<comment type="subcellular location">
    <subcellularLocation>
        <location evidence="1">Cell inner membrane</location>
        <topology evidence="1">Single-pass membrane protein</topology>
    </subcellularLocation>
</comment>
<keyword evidence="7 11" id="KW-1133">Transmembrane helix</keyword>